<evidence type="ECO:0000313" key="2">
    <source>
        <dbReference type="Proteomes" id="UP000076408"/>
    </source>
</evidence>
<dbReference type="VEuPathDB" id="VectorBase:ASTEI20_034399"/>
<keyword evidence="2" id="KW-1185">Reference proteome</keyword>
<proteinExistence type="predicted"/>
<dbReference type="VEuPathDB" id="VectorBase:ASTEI06945"/>
<dbReference type="VEuPathDB" id="VectorBase:ASTE007962"/>
<name>A0A182YEQ9_ANOST</name>
<dbReference type="OMA" id="QDHSVYV"/>
<reference evidence="1" key="2">
    <citation type="submission" date="2020-05" db="UniProtKB">
        <authorList>
            <consortium name="EnsemblMetazoa"/>
        </authorList>
    </citation>
    <scope>IDENTIFICATION</scope>
    <source>
        <strain evidence="1">Indian</strain>
    </source>
</reference>
<sequence length="480" mass="54584">MAQRRGWKQPKQDHSVYVQQLFKDFLTRNNEVPIAGASNNARTNQWPEPVISEQRKQPGIFDRAVYARFERNTNSGNFVRHEPTNRSKTGLMRWIDQTRNKRAPRNVTQRVSRMDDYLNLPGNFFSGTEQLKLPFEVADKTLGNVTNNFIPPATSTPFDRISSFGVSGMLSDPEELQSNHVEVRPTASSTKSSAWEMFLNSCGAYLTDVTKEYDCASELNYQRKEMENLLKTDETHRPVQKTEQLIIPVETIPAIVSKRNDIVGERMNNCDNHLLTNGHNCSRNSRACDRMSLATPGENANPFSAILDDPMQEQDLLSTTNHKKRNNVTFLLELSSQANFDSCSRPKQIEGTQDDMLLTASPPSPTLSSRRRHCLYEEHTFLLDRMPSDDTLMEKLDALLEEEEFNIQGEALDHELNFCTPAHHQATFNVSFPNQFRVVNSAADDSIITNADFAEAEPPLYLSQDLMMAPTIHSFEEALF</sequence>
<dbReference type="AlphaFoldDB" id="A0A182YEQ9"/>
<protein>
    <submittedName>
        <fullName evidence="1">Uncharacterized protein</fullName>
    </submittedName>
</protein>
<evidence type="ECO:0000313" key="1">
    <source>
        <dbReference type="EnsemblMetazoa" id="ASTEI06945-PA"/>
    </source>
</evidence>
<accession>A0A182YEQ9</accession>
<dbReference type="EnsemblMetazoa" id="ASTEI06945-RA">
    <property type="protein sequence ID" value="ASTEI06945-PA"/>
    <property type="gene ID" value="ASTEI06945"/>
</dbReference>
<organism evidence="1 2">
    <name type="scientific">Anopheles stephensi</name>
    <name type="common">Indo-Pakistan malaria mosquito</name>
    <dbReference type="NCBI Taxonomy" id="30069"/>
    <lineage>
        <taxon>Eukaryota</taxon>
        <taxon>Metazoa</taxon>
        <taxon>Ecdysozoa</taxon>
        <taxon>Arthropoda</taxon>
        <taxon>Hexapoda</taxon>
        <taxon>Insecta</taxon>
        <taxon>Pterygota</taxon>
        <taxon>Neoptera</taxon>
        <taxon>Endopterygota</taxon>
        <taxon>Diptera</taxon>
        <taxon>Nematocera</taxon>
        <taxon>Culicoidea</taxon>
        <taxon>Culicidae</taxon>
        <taxon>Anophelinae</taxon>
        <taxon>Anopheles</taxon>
    </lineage>
</organism>
<reference evidence="2" key="1">
    <citation type="journal article" date="2014" name="Genome Biol.">
        <title>Genome analysis of a major urban malaria vector mosquito, Anopheles stephensi.</title>
        <authorList>
            <person name="Jiang X."/>
            <person name="Peery A."/>
            <person name="Hall A.B."/>
            <person name="Sharma A."/>
            <person name="Chen X.G."/>
            <person name="Waterhouse R.M."/>
            <person name="Komissarov A."/>
            <person name="Riehle M.M."/>
            <person name="Shouche Y."/>
            <person name="Sharakhova M.V."/>
            <person name="Lawson D."/>
            <person name="Pakpour N."/>
            <person name="Arensburger P."/>
            <person name="Davidson V.L."/>
            <person name="Eiglmeier K."/>
            <person name="Emrich S."/>
            <person name="George P."/>
            <person name="Kennedy R.C."/>
            <person name="Mane S.P."/>
            <person name="Maslen G."/>
            <person name="Oringanje C."/>
            <person name="Qi Y."/>
            <person name="Settlage R."/>
            <person name="Tojo M."/>
            <person name="Tubio J.M."/>
            <person name="Unger M.F."/>
            <person name="Wang B."/>
            <person name="Vernick K.D."/>
            <person name="Ribeiro J.M."/>
            <person name="James A.A."/>
            <person name="Michel K."/>
            <person name="Riehle M.A."/>
            <person name="Luckhart S."/>
            <person name="Sharakhov I.V."/>
            <person name="Tu Z."/>
        </authorList>
    </citation>
    <scope>NUCLEOTIDE SEQUENCE [LARGE SCALE GENOMIC DNA]</scope>
    <source>
        <strain evidence="2">Indian</strain>
    </source>
</reference>
<dbReference type="Proteomes" id="UP000076408">
    <property type="component" value="Unassembled WGS sequence"/>
</dbReference>